<dbReference type="Pfam" id="PF08282">
    <property type="entry name" value="Hydrolase_3"/>
    <property type="match status" value="1"/>
</dbReference>
<dbReference type="InterPro" id="IPR023214">
    <property type="entry name" value="HAD_sf"/>
</dbReference>
<gene>
    <name evidence="1" type="ORF">IV38_GL001810</name>
</gene>
<dbReference type="GO" id="GO:0000287">
    <property type="term" value="F:magnesium ion binding"/>
    <property type="evidence" value="ECO:0007669"/>
    <property type="project" value="TreeGrafter"/>
</dbReference>
<dbReference type="InterPro" id="IPR000150">
    <property type="entry name" value="Cof"/>
</dbReference>
<dbReference type="Proteomes" id="UP000051751">
    <property type="component" value="Unassembled WGS sequence"/>
</dbReference>
<dbReference type="NCBIfam" id="TIGR00099">
    <property type="entry name" value="Cof-subfamily"/>
    <property type="match status" value="1"/>
</dbReference>
<accession>A0A0R2FH64</accession>
<dbReference type="InterPro" id="IPR006379">
    <property type="entry name" value="HAD-SF_hydro_IIB"/>
</dbReference>
<sequence length="270" mass="29959">MQPYLIFMDIDGTLVNDQKKVTPATRQVIEQLQAQGHLFYIASGRMYVLATAIAHLVNDQVHVIASNGAVYETKDGLQVAHLGRKAVLAAYDAAERAHLTGHFFTLDTAYDNRNTYSVAALRAANIDRNNTNLKTIQIQSRAQIERVADKIINGIISDYKKQIQLKVTHAYLGRQHLMNLSSSNRGNIELIPSHYDKAVAVQAIQKLSGIPAERTIVFGDGMNDTGMMQVADISVAMGNAQPRVKKFAHYETTTNNENGVAVFLKKYFKL</sequence>
<dbReference type="Gene3D" id="3.30.1240.10">
    <property type="match status" value="1"/>
</dbReference>
<dbReference type="NCBIfam" id="TIGR01484">
    <property type="entry name" value="HAD-SF-IIB"/>
    <property type="match status" value="1"/>
</dbReference>
<protein>
    <recommendedName>
        <fullName evidence="3">HAD superfamily hydrolase</fullName>
    </recommendedName>
</protein>
<evidence type="ECO:0000313" key="2">
    <source>
        <dbReference type="Proteomes" id="UP000051751"/>
    </source>
</evidence>
<reference evidence="1 2" key="1">
    <citation type="journal article" date="2015" name="Genome Announc.">
        <title>Expanding the biotechnology potential of lactobacilli through comparative genomics of 213 strains and associated genera.</title>
        <authorList>
            <person name="Sun Z."/>
            <person name="Harris H.M."/>
            <person name="McCann A."/>
            <person name="Guo C."/>
            <person name="Argimon S."/>
            <person name="Zhang W."/>
            <person name="Yang X."/>
            <person name="Jeffery I.B."/>
            <person name="Cooney J.C."/>
            <person name="Kagawa T.F."/>
            <person name="Liu W."/>
            <person name="Song Y."/>
            <person name="Salvetti E."/>
            <person name="Wrobel A."/>
            <person name="Rasinkangas P."/>
            <person name="Parkhill J."/>
            <person name="Rea M.C."/>
            <person name="O'Sullivan O."/>
            <person name="Ritari J."/>
            <person name="Douillard F.P."/>
            <person name="Paul Ross R."/>
            <person name="Yang R."/>
            <person name="Briner A.E."/>
            <person name="Felis G.E."/>
            <person name="de Vos W.M."/>
            <person name="Barrangou R."/>
            <person name="Klaenhammer T.R."/>
            <person name="Caufield P.W."/>
            <person name="Cui Y."/>
            <person name="Zhang H."/>
            <person name="O'Toole P.W."/>
        </authorList>
    </citation>
    <scope>NUCLEOTIDE SEQUENCE [LARGE SCALE GENOMIC DNA]</scope>
    <source>
        <strain evidence="1 2">ATCC BAA-66</strain>
    </source>
</reference>
<dbReference type="OrthoDB" id="9806027at2"/>
<dbReference type="RefSeq" id="WP_057770464.1">
    <property type="nucleotide sequence ID" value="NZ_JQAT01000005.1"/>
</dbReference>
<dbReference type="InterPro" id="IPR036412">
    <property type="entry name" value="HAD-like_sf"/>
</dbReference>
<dbReference type="AlphaFoldDB" id="A0A0R2FH64"/>
<dbReference type="SFLD" id="SFLDG01140">
    <property type="entry name" value="C2.B:_Phosphomannomutase_and_P"/>
    <property type="match status" value="1"/>
</dbReference>
<dbReference type="GO" id="GO:0016791">
    <property type="term" value="F:phosphatase activity"/>
    <property type="evidence" value="ECO:0007669"/>
    <property type="project" value="TreeGrafter"/>
</dbReference>
<dbReference type="PANTHER" id="PTHR10000">
    <property type="entry name" value="PHOSPHOSERINE PHOSPHATASE"/>
    <property type="match status" value="1"/>
</dbReference>
<name>A0A0R2FH64_9LACO</name>
<dbReference type="Gene3D" id="3.40.50.1000">
    <property type="entry name" value="HAD superfamily/HAD-like"/>
    <property type="match status" value="1"/>
</dbReference>
<dbReference type="SFLD" id="SFLDS00003">
    <property type="entry name" value="Haloacid_Dehalogenase"/>
    <property type="match status" value="1"/>
</dbReference>
<dbReference type="EMBL" id="JQAT01000005">
    <property type="protein sequence ID" value="KRN27969.1"/>
    <property type="molecule type" value="Genomic_DNA"/>
</dbReference>
<dbReference type="PROSITE" id="PS01228">
    <property type="entry name" value="COF_1"/>
    <property type="match status" value="1"/>
</dbReference>
<organism evidence="1 2">
    <name type="scientific">Lactobacillus selangorensis</name>
    <dbReference type="NCBI Taxonomy" id="81857"/>
    <lineage>
        <taxon>Bacteria</taxon>
        <taxon>Bacillati</taxon>
        <taxon>Bacillota</taxon>
        <taxon>Bacilli</taxon>
        <taxon>Lactobacillales</taxon>
        <taxon>Lactobacillaceae</taxon>
        <taxon>Lactobacillus</taxon>
    </lineage>
</organism>
<dbReference type="GO" id="GO:0005829">
    <property type="term" value="C:cytosol"/>
    <property type="evidence" value="ECO:0007669"/>
    <property type="project" value="TreeGrafter"/>
</dbReference>
<dbReference type="PROSITE" id="PS01229">
    <property type="entry name" value="COF_2"/>
    <property type="match status" value="1"/>
</dbReference>
<proteinExistence type="predicted"/>
<comment type="caution">
    <text evidence="1">The sequence shown here is derived from an EMBL/GenBank/DDBJ whole genome shotgun (WGS) entry which is preliminary data.</text>
</comment>
<dbReference type="SUPFAM" id="SSF56784">
    <property type="entry name" value="HAD-like"/>
    <property type="match status" value="1"/>
</dbReference>
<evidence type="ECO:0000313" key="1">
    <source>
        <dbReference type="EMBL" id="KRN27969.1"/>
    </source>
</evidence>
<evidence type="ECO:0008006" key="3">
    <source>
        <dbReference type="Google" id="ProtNLM"/>
    </source>
</evidence>
<dbReference type="PATRIC" id="fig|81857.3.peg.1826"/>
<dbReference type="PANTHER" id="PTHR10000:SF23">
    <property type="entry name" value="5-AMINO-6-(5-PHOSPHO-D-RIBITYLAMINO)URACIL PHOSPHATASE YITU"/>
    <property type="match status" value="1"/>
</dbReference>